<dbReference type="STRING" id="1137138.A0A067NKT9"/>
<feature type="region of interest" description="Disordered" evidence="1">
    <location>
        <begin position="630"/>
        <end position="656"/>
    </location>
</feature>
<evidence type="ECO:0008006" key="4">
    <source>
        <dbReference type="Google" id="ProtNLM"/>
    </source>
</evidence>
<feature type="region of interest" description="Disordered" evidence="1">
    <location>
        <begin position="235"/>
        <end position="306"/>
    </location>
</feature>
<gene>
    <name evidence="2" type="ORF">PLEOSDRAFT_161264</name>
</gene>
<feature type="compositionally biased region" description="Low complexity" evidence="1">
    <location>
        <begin position="291"/>
        <end position="306"/>
    </location>
</feature>
<dbReference type="InterPro" id="IPR036871">
    <property type="entry name" value="PX_dom_sf"/>
</dbReference>
<proteinExistence type="predicted"/>
<evidence type="ECO:0000256" key="1">
    <source>
        <dbReference type="SAM" id="MobiDB-lite"/>
    </source>
</evidence>
<feature type="compositionally biased region" description="Polar residues" evidence="1">
    <location>
        <begin position="644"/>
        <end position="656"/>
    </location>
</feature>
<dbReference type="VEuPathDB" id="FungiDB:PLEOSDRAFT_161264"/>
<accession>A0A067NKT9</accession>
<dbReference type="EMBL" id="KL198011">
    <property type="protein sequence ID" value="KDQ24702.1"/>
    <property type="molecule type" value="Genomic_DNA"/>
</dbReference>
<dbReference type="Gene3D" id="3.30.1520.10">
    <property type="entry name" value="Phox-like domain"/>
    <property type="match status" value="1"/>
</dbReference>
<feature type="compositionally biased region" description="Polar residues" evidence="1">
    <location>
        <begin position="535"/>
        <end position="554"/>
    </location>
</feature>
<evidence type="ECO:0000313" key="3">
    <source>
        <dbReference type="Proteomes" id="UP000027073"/>
    </source>
</evidence>
<dbReference type="InParanoid" id="A0A067NKT9"/>
<reference evidence="3" key="1">
    <citation type="journal article" date="2014" name="Proc. Natl. Acad. Sci. U.S.A.">
        <title>Extensive sampling of basidiomycete genomes demonstrates inadequacy of the white-rot/brown-rot paradigm for wood decay fungi.</title>
        <authorList>
            <person name="Riley R."/>
            <person name="Salamov A.A."/>
            <person name="Brown D.W."/>
            <person name="Nagy L.G."/>
            <person name="Floudas D."/>
            <person name="Held B.W."/>
            <person name="Levasseur A."/>
            <person name="Lombard V."/>
            <person name="Morin E."/>
            <person name="Otillar R."/>
            <person name="Lindquist E.A."/>
            <person name="Sun H."/>
            <person name="LaButti K.M."/>
            <person name="Schmutz J."/>
            <person name="Jabbour D."/>
            <person name="Luo H."/>
            <person name="Baker S.E."/>
            <person name="Pisabarro A.G."/>
            <person name="Walton J.D."/>
            <person name="Blanchette R.A."/>
            <person name="Henrissat B."/>
            <person name="Martin F."/>
            <person name="Cullen D."/>
            <person name="Hibbett D.S."/>
            <person name="Grigoriev I.V."/>
        </authorList>
    </citation>
    <scope>NUCLEOTIDE SEQUENCE [LARGE SCALE GENOMIC DNA]</scope>
    <source>
        <strain evidence="3">PC15</strain>
    </source>
</reference>
<evidence type="ECO:0000313" key="2">
    <source>
        <dbReference type="EMBL" id="KDQ24702.1"/>
    </source>
</evidence>
<sequence length="691" mass="76120">MMIGDFPGGTGNIEGPISPHNYKRAVYRSAPSHFSVEMLGPEKQGGSYSFGMRICPIITGDRHSVTSRGSHSEYEVWRRWEDCLWFQETIELEYERLARQKKQRLLKGKGVKKNGMYLQDQAASFESLPPGPDPNSVAQSIHDSIPKLTKKGTLFRASQATIDQRQKEIAGLVEGLFRDDVPMLIQELRESRIVTDFFGYWRRDYDLDQKKGSKSRNSVSSSVFSMYFSQSNPNLTIPETTVPPIPYSPSTTTVRTKRSQSSPANPMSSFTNLPSAVSSDEDILPSRPRPRLSSQSSASSSSSHDSAGSILSSASFIVPDDASIVIDHSSKLSPDYTFSTNRPSSRGLEALPEDVELSTKLDNCLRPPSAGMRTRRSSSAADANRVCHIYGTPPPSAQVSRTSLDRQSISPVRRANRESMISVASGISIIDNLSGMLSDDGGSPDHRRNARDSICSVATFMTSSSAEAIIPLSLASSPNRRPQSSRLRPFSFGEEDEEDFIDPHLYDEFPMPQMPESPRSRYAPPVIAPTPPRPQTASSVNSTQSSLFPPSPTGSAFTQLSVTTSSSVSPYDSFFVKAAYEGTIMLLRIPSEASFMELRHRLSEKFCSQGVRLPHEFVLFLVIPSSPVSNPRATAAGKNRDRSNSLASTTSATFDQSRMRPIQSDQDWDTIFNSMDGTKLTFRILDPANLS</sequence>
<feature type="compositionally biased region" description="Polar residues" evidence="1">
    <location>
        <begin position="248"/>
        <end position="278"/>
    </location>
</feature>
<name>A0A067NKT9_PLEO1</name>
<dbReference type="AlphaFoldDB" id="A0A067NKT9"/>
<organism evidence="2 3">
    <name type="scientific">Pleurotus ostreatus (strain PC15)</name>
    <name type="common">Oyster mushroom</name>
    <dbReference type="NCBI Taxonomy" id="1137138"/>
    <lineage>
        <taxon>Eukaryota</taxon>
        <taxon>Fungi</taxon>
        <taxon>Dikarya</taxon>
        <taxon>Basidiomycota</taxon>
        <taxon>Agaricomycotina</taxon>
        <taxon>Agaricomycetes</taxon>
        <taxon>Agaricomycetidae</taxon>
        <taxon>Agaricales</taxon>
        <taxon>Pleurotineae</taxon>
        <taxon>Pleurotaceae</taxon>
        <taxon>Pleurotus</taxon>
    </lineage>
</organism>
<protein>
    <recommendedName>
        <fullName evidence="4">PX domain-containing protein</fullName>
    </recommendedName>
</protein>
<dbReference type="HOGENOM" id="CLU_021425_0_0_1"/>
<dbReference type="OrthoDB" id="3244370at2759"/>
<dbReference type="GO" id="GO:0035091">
    <property type="term" value="F:phosphatidylinositol binding"/>
    <property type="evidence" value="ECO:0007669"/>
    <property type="project" value="InterPro"/>
</dbReference>
<dbReference type="Proteomes" id="UP000027073">
    <property type="component" value="Unassembled WGS sequence"/>
</dbReference>
<feature type="region of interest" description="Disordered" evidence="1">
    <location>
        <begin position="515"/>
        <end position="554"/>
    </location>
</feature>